<feature type="domain" description="Activator of Hsp90 ATPase homologue 1/2-like C-terminal" evidence="2">
    <location>
        <begin position="21"/>
        <end position="156"/>
    </location>
</feature>
<dbReference type="EMBL" id="CP081864">
    <property type="protein sequence ID" value="QZN96776.1"/>
    <property type="molecule type" value="Genomic_DNA"/>
</dbReference>
<dbReference type="InterPro" id="IPR023393">
    <property type="entry name" value="START-like_dom_sf"/>
</dbReference>
<organism evidence="3 4">
    <name type="scientific">Symbiopectobacterium purcellii</name>
    <dbReference type="NCBI Taxonomy" id="2871826"/>
    <lineage>
        <taxon>Bacteria</taxon>
        <taxon>Pseudomonadati</taxon>
        <taxon>Pseudomonadota</taxon>
        <taxon>Gammaproteobacteria</taxon>
        <taxon>Enterobacterales</taxon>
        <taxon>Enterobacteriaceae</taxon>
    </lineage>
</organism>
<protein>
    <submittedName>
        <fullName evidence="3">SRPBCC domain-containing protein</fullName>
    </submittedName>
</protein>
<name>A0ABX9APP4_9ENTR</name>
<evidence type="ECO:0000313" key="4">
    <source>
        <dbReference type="Proteomes" id="UP000825886"/>
    </source>
</evidence>
<evidence type="ECO:0000259" key="2">
    <source>
        <dbReference type="Pfam" id="PF08327"/>
    </source>
</evidence>
<dbReference type="Proteomes" id="UP000825886">
    <property type="component" value="Chromosome"/>
</dbReference>
<dbReference type="RefSeq" id="WP_222159795.1">
    <property type="nucleotide sequence ID" value="NZ_CP081864.1"/>
</dbReference>
<accession>A0ABX9APP4</accession>
<evidence type="ECO:0000256" key="1">
    <source>
        <dbReference type="ARBA" id="ARBA00006817"/>
    </source>
</evidence>
<keyword evidence="4" id="KW-1185">Reference proteome</keyword>
<proteinExistence type="inferred from homology"/>
<comment type="similarity">
    <text evidence="1">Belongs to the AHA1 family.</text>
</comment>
<dbReference type="InterPro" id="IPR013538">
    <property type="entry name" value="ASHA1/2-like_C"/>
</dbReference>
<gene>
    <name evidence="3" type="ORF">K6K13_04980</name>
</gene>
<reference evidence="3 4" key="1">
    <citation type="submission" date="2021-08" db="EMBL/GenBank/DDBJ databases">
        <title>Culture and genomic analysis of Symbiopectobacterium purcellii sp. nov. gen. nov., isolated from the leafhopper Empoasca decipiens.</title>
        <authorList>
            <person name="Nadal-Jimenez P."/>
            <person name="Siozios S."/>
            <person name="Halliday N."/>
            <person name="Camara M."/>
            <person name="Hurst G.D.D."/>
        </authorList>
    </citation>
    <scope>NUCLEOTIDE SEQUENCE [LARGE SCALE GENOMIC DNA]</scope>
    <source>
        <strain evidence="3 4">SyEd1</strain>
    </source>
</reference>
<dbReference type="SUPFAM" id="SSF55961">
    <property type="entry name" value="Bet v1-like"/>
    <property type="match status" value="1"/>
</dbReference>
<dbReference type="Pfam" id="PF08327">
    <property type="entry name" value="AHSA1"/>
    <property type="match status" value="1"/>
</dbReference>
<dbReference type="Gene3D" id="3.30.530.20">
    <property type="match status" value="1"/>
</dbReference>
<evidence type="ECO:0000313" key="3">
    <source>
        <dbReference type="EMBL" id="QZN96776.1"/>
    </source>
</evidence>
<sequence>MTLSIPQPADTRNLVITRVLDAPRHAIWRAWSDPEWLKVWWNPKPGTTDVIALDLQPGGAFHTRVQGPDDDRSEHIGCFLEVIPHARIVFTSMLTAGWRPAIPPLAFTTLISLSDYALGSCCTVQVIHQDETTREQHEKSGFFEGWNTAISQLEEVACTLR</sequence>